<dbReference type="InterPro" id="IPR027954">
    <property type="entry name" value="Transcobalamin-like_C"/>
</dbReference>
<sequence length="152" mass="16427">MKVNWNKKWGLFILYTVLIMSIAMTATGCNGMGKAGGEDAAADEGQTVWEDGSVLGEGSKQFALTVTDQEGVETKFEIHTDQETVGEALVEIGLISGDESEYGLYVKTVNGVTADYDKDGVYWAFYINGEYATAGVDATAIEEGNSYSFKME</sequence>
<dbReference type="Pfam" id="PF14478">
    <property type="entry name" value="DUF4430"/>
    <property type="match status" value="1"/>
</dbReference>
<gene>
    <name evidence="2" type="ORF">D5281_20310</name>
</gene>
<dbReference type="OrthoDB" id="1906526at2"/>
<dbReference type="PROSITE" id="PS51257">
    <property type="entry name" value="PROKAR_LIPOPROTEIN"/>
    <property type="match status" value="1"/>
</dbReference>
<evidence type="ECO:0000313" key="3">
    <source>
        <dbReference type="Proteomes" id="UP001154420"/>
    </source>
</evidence>
<dbReference type="RefSeq" id="WP_160561846.1">
    <property type="nucleotide sequence ID" value="NZ_QZDT01000053.1"/>
</dbReference>
<protein>
    <submittedName>
        <fullName evidence="2">DUF4430 domain-containing protein</fullName>
    </submittedName>
</protein>
<dbReference type="EMBL" id="QZDT01000053">
    <property type="protein sequence ID" value="NBJ94850.1"/>
    <property type="molecule type" value="Genomic_DNA"/>
</dbReference>
<proteinExistence type="predicted"/>
<accession>A0A9X5BJ12</accession>
<feature type="domain" description="Transcobalamin-like C-terminal" evidence="1">
    <location>
        <begin position="83"/>
        <end position="146"/>
    </location>
</feature>
<dbReference type="Gene3D" id="2.170.130.30">
    <property type="match status" value="1"/>
</dbReference>
<name>A0A9X5BJ12_9FIRM</name>
<organism evidence="2 3">
    <name type="scientific">Parablautia muri</name>
    <dbReference type="NCBI Taxonomy" id="2320879"/>
    <lineage>
        <taxon>Bacteria</taxon>
        <taxon>Bacillati</taxon>
        <taxon>Bacillota</taxon>
        <taxon>Clostridia</taxon>
        <taxon>Lachnospirales</taxon>
        <taxon>Lachnospiraceae</taxon>
        <taxon>Parablautia</taxon>
    </lineage>
</organism>
<dbReference type="AlphaFoldDB" id="A0A9X5BJ12"/>
<dbReference type="Proteomes" id="UP001154420">
    <property type="component" value="Unassembled WGS sequence"/>
</dbReference>
<keyword evidence="3" id="KW-1185">Reference proteome</keyword>
<evidence type="ECO:0000313" key="2">
    <source>
        <dbReference type="EMBL" id="NBJ94850.1"/>
    </source>
</evidence>
<reference evidence="2" key="1">
    <citation type="submission" date="2018-09" db="EMBL/GenBank/DDBJ databases">
        <title>Murine metabolic-syndrome-specific gut microbial biobank.</title>
        <authorList>
            <person name="Liu C."/>
        </authorList>
    </citation>
    <scope>NUCLEOTIDE SEQUENCE</scope>
    <source>
        <strain evidence="2">D42-62</strain>
    </source>
</reference>
<evidence type="ECO:0000259" key="1">
    <source>
        <dbReference type="Pfam" id="PF14478"/>
    </source>
</evidence>
<comment type="caution">
    <text evidence="2">The sequence shown here is derived from an EMBL/GenBank/DDBJ whole genome shotgun (WGS) entry which is preliminary data.</text>
</comment>